<dbReference type="GO" id="GO:0051205">
    <property type="term" value="P:protein insertion into membrane"/>
    <property type="evidence" value="ECO:0007669"/>
    <property type="project" value="TreeGrafter"/>
</dbReference>
<evidence type="ECO:0000256" key="6">
    <source>
        <dbReference type="ARBA" id="ARBA00022989"/>
    </source>
</evidence>
<dbReference type="GO" id="GO:0005886">
    <property type="term" value="C:plasma membrane"/>
    <property type="evidence" value="ECO:0007669"/>
    <property type="project" value="UniProtKB-SubCell"/>
</dbReference>
<evidence type="ECO:0000313" key="12">
    <source>
        <dbReference type="EMBL" id="HIU48659.1"/>
    </source>
</evidence>
<evidence type="ECO:0000256" key="9">
    <source>
        <dbReference type="RuleBase" id="RU003945"/>
    </source>
</evidence>
<comment type="similarity">
    <text evidence="9">Belongs to the OXA1/ALB3/YidC family.</text>
</comment>
<evidence type="ECO:0000256" key="10">
    <source>
        <dbReference type="SAM" id="Phobius"/>
    </source>
</evidence>
<keyword evidence="4 9" id="KW-0812">Transmembrane</keyword>
<feature type="domain" description="Membrane insertase YidC/Oxa/ALB C-terminal" evidence="11">
    <location>
        <begin position="26"/>
        <end position="297"/>
    </location>
</feature>
<keyword evidence="8" id="KW-0143">Chaperone</keyword>
<feature type="transmembrane region" description="Helical" evidence="10">
    <location>
        <begin position="26"/>
        <end position="46"/>
    </location>
</feature>
<feature type="transmembrane region" description="Helical" evidence="10">
    <location>
        <begin position="211"/>
        <end position="231"/>
    </location>
</feature>
<evidence type="ECO:0000313" key="13">
    <source>
        <dbReference type="Proteomes" id="UP000824111"/>
    </source>
</evidence>
<evidence type="ECO:0000256" key="3">
    <source>
        <dbReference type="ARBA" id="ARBA00022475"/>
    </source>
</evidence>
<sequence length="323" mass="36476">MLNIFDLIAIPLGIIIKVIYDLIKNYGLTIIIFTVIIKLLVLPLTMKSQKAMKKQQKIQPVIMELQKKYANDKEKLQREMMKVYQENNVSMMGGCLPLLIQMPILIGLYRVIQAPLQHFLRVDINAQATLDKVADIVSKMTAQFPDVIRDLANQTPEILLRNYQIQLSTWSQMVNGPGDSWAINFNFLGLDLAEVPSAALTALMQGNFSEISVILLLLIPIIAILTTWLTMRQSQKMSGQTAQNNANGDNPAQSMSKTMNILAPAMTGFFAFTLPSGLGIYWIVSNVLQLAQQQFLNSYFEKKEADFVVKIPEKRRKNGKKRK</sequence>
<comment type="caution">
    <text evidence="12">The sequence shown here is derived from an EMBL/GenBank/DDBJ whole genome shotgun (WGS) entry which is preliminary data.</text>
</comment>
<dbReference type="Pfam" id="PF02096">
    <property type="entry name" value="60KD_IMP"/>
    <property type="match status" value="1"/>
</dbReference>
<reference evidence="12" key="2">
    <citation type="journal article" date="2021" name="PeerJ">
        <title>Extensive microbial diversity within the chicken gut microbiome revealed by metagenomics and culture.</title>
        <authorList>
            <person name="Gilroy R."/>
            <person name="Ravi A."/>
            <person name="Getino M."/>
            <person name="Pursley I."/>
            <person name="Horton D.L."/>
            <person name="Alikhan N.F."/>
            <person name="Baker D."/>
            <person name="Gharbi K."/>
            <person name="Hall N."/>
            <person name="Watson M."/>
            <person name="Adriaenssens E.M."/>
            <person name="Foster-Nyarko E."/>
            <person name="Jarju S."/>
            <person name="Secka A."/>
            <person name="Antonio M."/>
            <person name="Oren A."/>
            <person name="Chaudhuri R.R."/>
            <person name="La Ragione R."/>
            <person name="Hildebrand F."/>
            <person name="Pallen M.J."/>
        </authorList>
    </citation>
    <scope>NUCLEOTIDE SEQUENCE</scope>
    <source>
        <strain evidence="12">ChiSjej4B22-9803</strain>
    </source>
</reference>
<evidence type="ECO:0000256" key="2">
    <source>
        <dbReference type="ARBA" id="ARBA00022448"/>
    </source>
</evidence>
<organism evidence="12 13">
    <name type="scientific">Candidatus Avimonoglobus intestinipullorum</name>
    <dbReference type="NCBI Taxonomy" id="2840699"/>
    <lineage>
        <taxon>Bacteria</taxon>
        <taxon>Bacillati</taxon>
        <taxon>Bacillota</taxon>
        <taxon>Clostridia</taxon>
        <taxon>Eubacteriales</taxon>
        <taxon>Candidatus Avimonoglobus</taxon>
    </lineage>
</organism>
<evidence type="ECO:0000259" key="11">
    <source>
        <dbReference type="Pfam" id="PF02096"/>
    </source>
</evidence>
<name>A0A9D1LV80_9FIRM</name>
<evidence type="ECO:0000256" key="8">
    <source>
        <dbReference type="ARBA" id="ARBA00023186"/>
    </source>
</evidence>
<reference evidence="12" key="1">
    <citation type="submission" date="2020-10" db="EMBL/GenBank/DDBJ databases">
        <authorList>
            <person name="Gilroy R."/>
        </authorList>
    </citation>
    <scope>NUCLEOTIDE SEQUENCE</scope>
    <source>
        <strain evidence="12">ChiSjej4B22-9803</strain>
    </source>
</reference>
<evidence type="ECO:0000256" key="1">
    <source>
        <dbReference type="ARBA" id="ARBA00004651"/>
    </source>
</evidence>
<dbReference type="PANTHER" id="PTHR12428:SF65">
    <property type="entry name" value="CYTOCHROME C OXIDASE ASSEMBLY PROTEIN COX18, MITOCHONDRIAL"/>
    <property type="match status" value="1"/>
</dbReference>
<dbReference type="NCBIfam" id="TIGR03592">
    <property type="entry name" value="yidC_oxa1_cterm"/>
    <property type="match status" value="1"/>
</dbReference>
<evidence type="ECO:0000256" key="5">
    <source>
        <dbReference type="ARBA" id="ARBA00022927"/>
    </source>
</evidence>
<dbReference type="InterPro" id="IPR001708">
    <property type="entry name" value="YidC/ALB3/OXA1/COX18"/>
</dbReference>
<keyword evidence="5" id="KW-0653">Protein transport</keyword>
<dbReference type="PANTHER" id="PTHR12428">
    <property type="entry name" value="OXA1"/>
    <property type="match status" value="1"/>
</dbReference>
<evidence type="ECO:0000256" key="4">
    <source>
        <dbReference type="ARBA" id="ARBA00022692"/>
    </source>
</evidence>
<dbReference type="AlphaFoldDB" id="A0A9D1LV80"/>
<evidence type="ECO:0000256" key="7">
    <source>
        <dbReference type="ARBA" id="ARBA00023136"/>
    </source>
</evidence>
<dbReference type="EMBL" id="DVND01000126">
    <property type="protein sequence ID" value="HIU48659.1"/>
    <property type="molecule type" value="Genomic_DNA"/>
</dbReference>
<proteinExistence type="inferred from homology"/>
<dbReference type="InterPro" id="IPR028055">
    <property type="entry name" value="YidC/Oxa/ALB_C"/>
</dbReference>
<dbReference type="InterPro" id="IPR047196">
    <property type="entry name" value="YidC_ALB_C"/>
</dbReference>
<dbReference type="Proteomes" id="UP000824111">
    <property type="component" value="Unassembled WGS sequence"/>
</dbReference>
<keyword evidence="6 10" id="KW-1133">Transmembrane helix</keyword>
<keyword evidence="3" id="KW-1003">Cell membrane</keyword>
<comment type="subcellular location">
    <subcellularLocation>
        <location evidence="1">Cell membrane</location>
        <topology evidence="1">Multi-pass membrane protein</topology>
    </subcellularLocation>
    <subcellularLocation>
        <location evidence="9">Membrane</location>
        <topology evidence="9">Multi-pass membrane protein</topology>
    </subcellularLocation>
</comment>
<feature type="transmembrane region" description="Helical" evidence="10">
    <location>
        <begin position="261"/>
        <end position="284"/>
    </location>
</feature>
<keyword evidence="2" id="KW-0813">Transport</keyword>
<feature type="transmembrane region" description="Helical" evidence="10">
    <location>
        <begin position="89"/>
        <end position="112"/>
    </location>
</feature>
<dbReference type="GO" id="GO:0032977">
    <property type="term" value="F:membrane insertase activity"/>
    <property type="evidence" value="ECO:0007669"/>
    <property type="project" value="InterPro"/>
</dbReference>
<keyword evidence="7 10" id="KW-0472">Membrane</keyword>
<accession>A0A9D1LV80</accession>
<gene>
    <name evidence="12" type="ORF">IAB04_04795</name>
</gene>
<dbReference type="CDD" id="cd20070">
    <property type="entry name" value="5TM_YidC_Alb3"/>
    <property type="match status" value="1"/>
</dbReference>
<protein>
    <submittedName>
        <fullName evidence="12">YidC/Oxa1 family membrane protein insertase</fullName>
    </submittedName>
</protein>
<dbReference type="GO" id="GO:0015031">
    <property type="term" value="P:protein transport"/>
    <property type="evidence" value="ECO:0007669"/>
    <property type="project" value="UniProtKB-KW"/>
</dbReference>